<dbReference type="AlphaFoldDB" id="A0A7C5R3C5"/>
<protein>
    <submittedName>
        <fullName evidence="1">DUF4177 domain-containing protein</fullName>
    </submittedName>
</protein>
<evidence type="ECO:0000313" key="1">
    <source>
        <dbReference type="EMBL" id="HHL42246.1"/>
    </source>
</evidence>
<accession>A0A7C5R3C5</accession>
<proteinExistence type="predicted"/>
<gene>
    <name evidence="1" type="ORF">ENJ42_01390</name>
</gene>
<reference evidence="1" key="1">
    <citation type="journal article" date="2020" name="mSystems">
        <title>Genome- and Community-Level Interaction Insights into Carbon Utilization and Element Cycling Functions of Hydrothermarchaeota in Hydrothermal Sediment.</title>
        <authorList>
            <person name="Zhou Z."/>
            <person name="Liu Y."/>
            <person name="Xu W."/>
            <person name="Pan J."/>
            <person name="Luo Z.H."/>
            <person name="Li M."/>
        </authorList>
    </citation>
    <scope>NUCLEOTIDE SEQUENCE [LARGE SCALE GENOMIC DNA]</scope>
    <source>
        <strain evidence="1">HyVt-485</strain>
    </source>
</reference>
<name>A0A7C5R3C5_9PROT</name>
<dbReference type="Proteomes" id="UP000885830">
    <property type="component" value="Unassembled WGS sequence"/>
</dbReference>
<organism evidence="1">
    <name type="scientific">Hellea balneolensis</name>
    <dbReference type="NCBI Taxonomy" id="287478"/>
    <lineage>
        <taxon>Bacteria</taxon>
        <taxon>Pseudomonadati</taxon>
        <taxon>Pseudomonadota</taxon>
        <taxon>Alphaproteobacteria</taxon>
        <taxon>Maricaulales</taxon>
        <taxon>Robiginitomaculaceae</taxon>
        <taxon>Hellea</taxon>
    </lineage>
</organism>
<comment type="caution">
    <text evidence="1">The sequence shown here is derived from an EMBL/GenBank/DDBJ whole genome shotgun (WGS) entry which is preliminary data.</text>
</comment>
<sequence length="60" mass="7166">MSKWRYKVEAMKLSSFKKAEDKADLIQEKLTRLGMDGWELVTVLRNSTETQLQLYLKRPY</sequence>
<dbReference type="EMBL" id="DRMJ01000063">
    <property type="protein sequence ID" value="HHL42246.1"/>
    <property type="molecule type" value="Genomic_DNA"/>
</dbReference>